<dbReference type="InterPro" id="IPR000653">
    <property type="entry name" value="DegT/StrS_aminotransferase"/>
</dbReference>
<evidence type="ECO:0008006" key="3">
    <source>
        <dbReference type="Google" id="ProtNLM"/>
    </source>
</evidence>
<evidence type="ECO:0000313" key="1">
    <source>
        <dbReference type="EMBL" id="KIV95348.1"/>
    </source>
</evidence>
<dbReference type="PANTHER" id="PTHR30244:SF34">
    <property type="entry name" value="DTDP-4-AMINO-4,6-DIDEOXYGALACTOSE TRANSAMINASE"/>
    <property type="match status" value="1"/>
</dbReference>
<organism evidence="1 2">
    <name type="scientific">Exophiala mesophila</name>
    <name type="common">Black yeast-like fungus</name>
    <dbReference type="NCBI Taxonomy" id="212818"/>
    <lineage>
        <taxon>Eukaryota</taxon>
        <taxon>Fungi</taxon>
        <taxon>Dikarya</taxon>
        <taxon>Ascomycota</taxon>
        <taxon>Pezizomycotina</taxon>
        <taxon>Eurotiomycetes</taxon>
        <taxon>Chaetothyriomycetidae</taxon>
        <taxon>Chaetothyriales</taxon>
        <taxon>Herpotrichiellaceae</taxon>
        <taxon>Exophiala</taxon>
    </lineage>
</organism>
<dbReference type="AlphaFoldDB" id="A0A0D2A8P4"/>
<dbReference type="PANTHER" id="PTHR30244">
    <property type="entry name" value="TRANSAMINASE"/>
    <property type="match status" value="1"/>
</dbReference>
<name>A0A0D2A8P4_EXOME</name>
<dbReference type="PIRSF" id="PIRSF000390">
    <property type="entry name" value="PLP_StrS"/>
    <property type="match status" value="1"/>
</dbReference>
<evidence type="ECO:0000313" key="2">
    <source>
        <dbReference type="Proteomes" id="UP000054302"/>
    </source>
</evidence>
<dbReference type="Gene3D" id="3.40.640.10">
    <property type="entry name" value="Type I PLP-dependent aspartate aminotransferase-like (Major domain)"/>
    <property type="match status" value="1"/>
</dbReference>
<sequence>MIPLRLPARSEHELEYVSQVLESGSLGGGGPFTQKCEEWLGKQLSCAKVFLTTSGTAALTMAALIAKLQPGDEVILPSYTFVSTGNAFASRGAVPVFVDIIPGQMNIDASIIEKAVTSKTKAIVPVHYGGVACDMTTIMSIAERHHLLVIEDAAHSLQASFQGRPLGSIGHLACFSFHETKNITAGGQGGALIVNDPSLVDGAELVYENGTNRAQHLSGKAPSYSWQTVGSNFVLSEVLAALLWSQLEMAETILNRRKYLHQRYSHLLLNTQSHRAGYISIPPDHFHNCEPNAHIFYILLRDPTLRARLQAFMKDRSIQTSPHYVPLHSSRMGSSQGRFIGEDNHTTHASKQVLRLPLYYALSDSDQELVVDAIESFFATLEVSDTAELSKACS</sequence>
<dbReference type="CDD" id="cd00616">
    <property type="entry name" value="AHBA_syn"/>
    <property type="match status" value="1"/>
</dbReference>
<proteinExistence type="predicted"/>
<dbReference type="RefSeq" id="XP_016226922.1">
    <property type="nucleotide sequence ID" value="XM_016367404.1"/>
</dbReference>
<dbReference type="InterPro" id="IPR015422">
    <property type="entry name" value="PyrdxlP-dep_Trfase_small"/>
</dbReference>
<dbReference type="EMBL" id="KN847521">
    <property type="protein sequence ID" value="KIV95348.1"/>
    <property type="molecule type" value="Genomic_DNA"/>
</dbReference>
<dbReference type="Pfam" id="PF01041">
    <property type="entry name" value="DegT_DnrJ_EryC1"/>
    <property type="match status" value="1"/>
</dbReference>
<accession>A0A0D2A8P4</accession>
<dbReference type="SUPFAM" id="SSF53383">
    <property type="entry name" value="PLP-dependent transferases"/>
    <property type="match status" value="1"/>
</dbReference>
<dbReference type="NCBIfam" id="TIGR02379">
    <property type="entry name" value="ECA_wecE"/>
    <property type="match status" value="1"/>
</dbReference>
<dbReference type="OMA" id="VWNQYTI"/>
<reference evidence="1 2" key="1">
    <citation type="submission" date="2015-01" db="EMBL/GenBank/DDBJ databases">
        <title>The Genome Sequence of Exophiala mesophila CBS40295.</title>
        <authorList>
            <consortium name="The Broad Institute Genomics Platform"/>
            <person name="Cuomo C."/>
            <person name="de Hoog S."/>
            <person name="Gorbushina A."/>
            <person name="Stielow B."/>
            <person name="Teixiera M."/>
            <person name="Abouelleil A."/>
            <person name="Chapman S.B."/>
            <person name="Priest M."/>
            <person name="Young S.K."/>
            <person name="Wortman J."/>
            <person name="Nusbaum C."/>
            <person name="Birren B."/>
        </authorList>
    </citation>
    <scope>NUCLEOTIDE SEQUENCE [LARGE SCALE GENOMIC DNA]</scope>
    <source>
        <strain evidence="1 2">CBS 40295</strain>
    </source>
</reference>
<dbReference type="InterPro" id="IPR015421">
    <property type="entry name" value="PyrdxlP-dep_Trfase_major"/>
</dbReference>
<dbReference type="InterPro" id="IPR012749">
    <property type="entry name" value="WecE-like"/>
</dbReference>
<dbReference type="InterPro" id="IPR015424">
    <property type="entry name" value="PyrdxlP-dep_Trfase"/>
</dbReference>
<gene>
    <name evidence="1" type="ORF">PV10_03015</name>
</gene>
<dbReference type="OrthoDB" id="416253at2759"/>
<dbReference type="Proteomes" id="UP000054302">
    <property type="component" value="Unassembled WGS sequence"/>
</dbReference>
<dbReference type="GeneID" id="27320860"/>
<protein>
    <recommendedName>
        <fullName evidence="3">dTDP-4-amino-4,6-dideoxygalactose transaminase</fullName>
    </recommendedName>
</protein>
<dbReference type="GO" id="GO:0000271">
    <property type="term" value="P:polysaccharide biosynthetic process"/>
    <property type="evidence" value="ECO:0007669"/>
    <property type="project" value="TreeGrafter"/>
</dbReference>
<dbReference type="STRING" id="212818.A0A0D2A8P4"/>
<keyword evidence="2" id="KW-1185">Reference proteome</keyword>
<dbReference type="HOGENOM" id="CLU_033332_0_2_1"/>
<dbReference type="Gene3D" id="3.90.1150.10">
    <property type="entry name" value="Aspartate Aminotransferase, domain 1"/>
    <property type="match status" value="1"/>
</dbReference>
<dbReference type="GO" id="GO:0030170">
    <property type="term" value="F:pyridoxal phosphate binding"/>
    <property type="evidence" value="ECO:0007669"/>
    <property type="project" value="TreeGrafter"/>
</dbReference>
<dbReference type="VEuPathDB" id="FungiDB:PV10_03015"/>
<dbReference type="GO" id="GO:0019180">
    <property type="term" value="F:dTDP-4-amino-4,6-dideoxygalactose transaminase activity"/>
    <property type="evidence" value="ECO:0007669"/>
    <property type="project" value="TreeGrafter"/>
</dbReference>
<dbReference type="NCBIfam" id="NF008687">
    <property type="entry name" value="PRK11706.1"/>
    <property type="match status" value="1"/>
</dbReference>